<reference evidence="2" key="1">
    <citation type="submission" date="2021-06" db="EMBL/GenBank/DDBJ databases">
        <authorList>
            <person name="Kallberg Y."/>
            <person name="Tangrot J."/>
            <person name="Rosling A."/>
        </authorList>
    </citation>
    <scope>NUCLEOTIDE SEQUENCE</scope>
    <source>
        <strain evidence="2">UK204</strain>
    </source>
</reference>
<accession>A0A9N9G6G2</accession>
<name>A0A9N9G6G2_9GLOM</name>
<dbReference type="Proteomes" id="UP000789570">
    <property type="component" value="Unassembled WGS sequence"/>
</dbReference>
<gene>
    <name evidence="2" type="ORF">FCALED_LOCUS7950</name>
</gene>
<sequence>MATLHLFFYASSKPALQDQEPILSGSLFTNNGTKWREPNEENEEINNSVFNTILEDYLIGGPQLRIALDKFADRYAAAKAKSIPRQKRKPSPTVFEDKENLDPQIISARKKKKTGKKDHNLSAHIAKNQRIEARTKATTAATIATATTNTTTNTTTAAVTVETTSKIRSNFQKTNTGNQHQPEPLQELQEQLLEVHEEPPSYERVIEDDTRAAAVVEYILEEESARKAA</sequence>
<organism evidence="2 3">
    <name type="scientific">Funneliformis caledonium</name>
    <dbReference type="NCBI Taxonomy" id="1117310"/>
    <lineage>
        <taxon>Eukaryota</taxon>
        <taxon>Fungi</taxon>
        <taxon>Fungi incertae sedis</taxon>
        <taxon>Mucoromycota</taxon>
        <taxon>Glomeromycotina</taxon>
        <taxon>Glomeromycetes</taxon>
        <taxon>Glomerales</taxon>
        <taxon>Glomeraceae</taxon>
        <taxon>Funneliformis</taxon>
    </lineage>
</organism>
<dbReference type="AlphaFoldDB" id="A0A9N9G6G2"/>
<evidence type="ECO:0000313" key="3">
    <source>
        <dbReference type="Proteomes" id="UP000789570"/>
    </source>
</evidence>
<keyword evidence="3" id="KW-1185">Reference proteome</keyword>
<evidence type="ECO:0000313" key="2">
    <source>
        <dbReference type="EMBL" id="CAG8588160.1"/>
    </source>
</evidence>
<proteinExistence type="predicted"/>
<dbReference type="EMBL" id="CAJVPQ010002220">
    <property type="protein sequence ID" value="CAG8588160.1"/>
    <property type="molecule type" value="Genomic_DNA"/>
</dbReference>
<protein>
    <submittedName>
        <fullName evidence="2">11012_t:CDS:1</fullName>
    </submittedName>
</protein>
<evidence type="ECO:0000256" key="1">
    <source>
        <dbReference type="SAM" id="MobiDB-lite"/>
    </source>
</evidence>
<feature type="region of interest" description="Disordered" evidence="1">
    <location>
        <begin position="80"/>
        <end position="101"/>
    </location>
</feature>
<comment type="caution">
    <text evidence="2">The sequence shown here is derived from an EMBL/GenBank/DDBJ whole genome shotgun (WGS) entry which is preliminary data.</text>
</comment>